<organism evidence="1 2">
    <name type="scientific">Mesorhizobium temperatum</name>
    <dbReference type="NCBI Taxonomy" id="241416"/>
    <lineage>
        <taxon>Bacteria</taxon>
        <taxon>Pseudomonadati</taxon>
        <taxon>Pseudomonadota</taxon>
        <taxon>Alphaproteobacteria</taxon>
        <taxon>Hyphomicrobiales</taxon>
        <taxon>Phyllobacteriaceae</taxon>
        <taxon>Mesorhizobium</taxon>
    </lineage>
</organism>
<dbReference type="Proteomes" id="UP000216442">
    <property type="component" value="Unassembled WGS sequence"/>
</dbReference>
<dbReference type="GO" id="GO:0006355">
    <property type="term" value="P:regulation of DNA-templated transcription"/>
    <property type="evidence" value="ECO:0007669"/>
    <property type="project" value="InterPro"/>
</dbReference>
<sequence length="54" mass="6044">MVRTAPISFRIEQGLKNALEEAAKDDMRSVSSMVEKILTTYLREKGYLPKGAAE</sequence>
<accession>A0A271LP75</accession>
<name>A0A271LP75_9HYPH</name>
<evidence type="ECO:0000313" key="2">
    <source>
        <dbReference type="Proteomes" id="UP000216442"/>
    </source>
</evidence>
<dbReference type="InterPro" id="IPR010985">
    <property type="entry name" value="Ribbon_hlx_hlx"/>
</dbReference>
<reference evidence="1 2" key="1">
    <citation type="submission" date="2017-08" db="EMBL/GenBank/DDBJ databases">
        <title>Mesorhizobium wenxinae sp. nov., a novel rhizobial species isolated from root nodules of chickpea (Cicer arietinum L.).</title>
        <authorList>
            <person name="Zhang J."/>
        </authorList>
    </citation>
    <scope>NUCLEOTIDE SEQUENCE [LARGE SCALE GENOMIC DNA]</scope>
    <source>
        <strain evidence="1 2">SDW018</strain>
    </source>
</reference>
<dbReference type="InterPro" id="IPR013321">
    <property type="entry name" value="Arc_rbn_hlx_hlx"/>
</dbReference>
<dbReference type="RefSeq" id="WP_082982500.1">
    <property type="nucleotide sequence ID" value="NZ_NPKJ01000038.1"/>
</dbReference>
<keyword evidence="2" id="KW-1185">Reference proteome</keyword>
<dbReference type="Gene3D" id="1.10.1220.10">
    <property type="entry name" value="Met repressor-like"/>
    <property type="match status" value="1"/>
</dbReference>
<gene>
    <name evidence="1" type="ORF">CIT26_10835</name>
</gene>
<dbReference type="EMBL" id="NPKJ01000038">
    <property type="protein sequence ID" value="PAQ09874.1"/>
    <property type="molecule type" value="Genomic_DNA"/>
</dbReference>
<dbReference type="OrthoDB" id="7875466at2"/>
<dbReference type="AlphaFoldDB" id="A0A271LP75"/>
<comment type="caution">
    <text evidence="1">The sequence shown here is derived from an EMBL/GenBank/DDBJ whole genome shotgun (WGS) entry which is preliminary data.</text>
</comment>
<proteinExistence type="predicted"/>
<evidence type="ECO:0000313" key="1">
    <source>
        <dbReference type="EMBL" id="PAQ09874.1"/>
    </source>
</evidence>
<dbReference type="SUPFAM" id="SSF47598">
    <property type="entry name" value="Ribbon-helix-helix"/>
    <property type="match status" value="1"/>
</dbReference>
<protein>
    <submittedName>
        <fullName evidence="1">Uncharacterized protein</fullName>
    </submittedName>
</protein>